<keyword evidence="3" id="KW-0269">Exonuclease</keyword>
<protein>
    <submittedName>
        <fullName evidence="3">ATP-dependent exonuclease</fullName>
    </submittedName>
</protein>
<dbReference type="Pfam" id="PF13476">
    <property type="entry name" value="AAA_23"/>
    <property type="match status" value="1"/>
</dbReference>
<organism evidence="3 4">
    <name type="scientific">Capnocytophaga endodontalis</name>
    <dbReference type="NCBI Taxonomy" id="2708117"/>
    <lineage>
        <taxon>Bacteria</taxon>
        <taxon>Pseudomonadati</taxon>
        <taxon>Bacteroidota</taxon>
        <taxon>Flavobacteriia</taxon>
        <taxon>Flavobacteriales</taxon>
        <taxon>Flavobacteriaceae</taxon>
        <taxon>Capnocytophaga</taxon>
    </lineage>
</organism>
<dbReference type="Pfam" id="PF13558">
    <property type="entry name" value="SbcC_Walker_B"/>
    <property type="match status" value="1"/>
</dbReference>
<feature type="coiled-coil region" evidence="1">
    <location>
        <begin position="312"/>
        <end position="342"/>
    </location>
</feature>
<dbReference type="KEGG" id="capn:CBG49_11455"/>
<name>A0A1Z4BQS2_9FLAO</name>
<feature type="domain" description="Rad50/SbcC-type AAA" evidence="2">
    <location>
        <begin position="5"/>
        <end position="225"/>
    </location>
</feature>
<dbReference type="PANTHER" id="PTHR32114:SF2">
    <property type="entry name" value="ABC TRANSPORTER ABCH.3"/>
    <property type="match status" value="1"/>
</dbReference>
<dbReference type="SUPFAM" id="SSF52540">
    <property type="entry name" value="P-loop containing nucleoside triphosphate hydrolases"/>
    <property type="match status" value="2"/>
</dbReference>
<evidence type="ECO:0000256" key="1">
    <source>
        <dbReference type="SAM" id="Coils"/>
    </source>
</evidence>
<dbReference type="GO" id="GO:0004527">
    <property type="term" value="F:exonuclease activity"/>
    <property type="evidence" value="ECO:0007669"/>
    <property type="project" value="UniProtKB-KW"/>
</dbReference>
<sequence>MKILSVSLHNIASIEGPFTLNLEAKPLKSVGLFAITGATGAGKSTILDAICLALYNDTPRLAATQSSVAITDSGVEVKANNVKHLLRKGAVSGYAKVVFQAVDGKIYEAEWQVSRAYNKPSGAIQNEKMQLTCLTDNHLIAENRKTLVLEKIRECVGLTFDEFTKSVILAQGDFTSFLKANDDKRSDILEKLTGTEIYTRVSKQIHECYKQHKNELQLLEKQLENIVFLTEDERTTLSTQLAADEAQLNNLQSSLTALRAQQQWFDNQKLYTQQWQEALENKQIAEQEKISQSERFAQLAMVEQLQAVKGDILTQQKESEKLALTIQQLEQATLEKEQLTTDKALISSDKETIEKDLTTAKKTFEKAKPAIAKAKELDIRLTEQQNALLQHQQQYNTKKSVLQTKETELEKVVEHIQKGESYIQTEEQWFNTHPDEAQLYRNALWLEQLATDQQLLNEKLTAYKQTEERLTQQLSNLKAQHAIENLPSIDVEALAKQQKDYLTALQMYQSDREVAKRMMQYEAQKIQGESLLQELQHTQDQTEEAITQLQTAQAEAKITCDTAERIYQKTQIENTKDVAFLREHLVEGEACPVCGALHHPNAHKAVAEHLINTVHQEFLTAKKHLESLTKDLITKETELKELQKRIAQQTTQNAEYATLYNQEYEHLTQSVYYYMAYPTAEIDPYITCKISEIEHLLAETETLFEVLNQLKSLTDELNTLAKDTQNCEQQSQKYFQQLQNLQLSVAWLNLWQTDIAQFQKQVVTAKTDWETHSACLEKYKKRLAELTQERTELSSSAQVLQQELTELTERITKEQIQLQKMKEERNNLLEGKSAQEVEATFEKQINELTSRLEQNQQQYNAILLKLTANEKTLETLITQQQQSQTHITEATLTIEEWLTAYPSEQIEFIRRKMLEWANHSHEWLQSERQALQSLNERIAQYNTIATEKQHALEQLKEKRPLDLTEEATIQQLVAQTAEEDTLREAVVTQKSRLLTDSQQRATAATLHIAKEEKEKLTHRWSLLNDLIGSSTGNTFRKYAQEYTLDMLLQYANVQMRYLNRRYTLQRIPNSLSLQVVDNDMGAEVRSVYSLSGGESFLVSLALALALSSLSSTKMNVETLFIDEGFGSLDSETLSVAIDALESLQNQGKKVGVISHVQEMVERIAVKVVVQKKGNGKSSIVVTV</sequence>
<feature type="coiled-coil region" evidence="1">
    <location>
        <begin position="209"/>
        <end position="261"/>
    </location>
</feature>
<dbReference type="Gene3D" id="3.40.50.300">
    <property type="entry name" value="P-loop containing nucleotide triphosphate hydrolases"/>
    <property type="match status" value="2"/>
</dbReference>
<feature type="coiled-coil region" evidence="1">
    <location>
        <begin position="776"/>
        <end position="865"/>
    </location>
</feature>
<dbReference type="InterPro" id="IPR027417">
    <property type="entry name" value="P-loop_NTPase"/>
</dbReference>
<proteinExistence type="predicted"/>
<evidence type="ECO:0000259" key="2">
    <source>
        <dbReference type="Pfam" id="PF13476"/>
    </source>
</evidence>
<dbReference type="EMBL" id="CP022022">
    <property type="protein sequence ID" value="ASF43645.1"/>
    <property type="molecule type" value="Genomic_DNA"/>
</dbReference>
<feature type="coiled-coil region" evidence="1">
    <location>
        <begin position="625"/>
        <end position="659"/>
    </location>
</feature>
<feature type="coiled-coil region" evidence="1">
    <location>
        <begin position="924"/>
        <end position="958"/>
    </location>
</feature>
<keyword evidence="4" id="KW-1185">Reference proteome</keyword>
<dbReference type="Proteomes" id="UP000197007">
    <property type="component" value="Chromosome"/>
</dbReference>
<gene>
    <name evidence="3" type="ORF">CBG49_11455</name>
</gene>
<feature type="coiled-coil region" evidence="1">
    <location>
        <begin position="703"/>
        <end position="730"/>
    </location>
</feature>
<dbReference type="GO" id="GO:0006302">
    <property type="term" value="P:double-strand break repair"/>
    <property type="evidence" value="ECO:0007669"/>
    <property type="project" value="InterPro"/>
</dbReference>
<dbReference type="GO" id="GO:0016887">
    <property type="term" value="F:ATP hydrolysis activity"/>
    <property type="evidence" value="ECO:0007669"/>
    <property type="project" value="InterPro"/>
</dbReference>
<accession>A0A1Z4BQS2</accession>
<keyword evidence="1" id="KW-0175">Coiled coil</keyword>
<dbReference type="AlphaFoldDB" id="A0A1Z4BQS2"/>
<evidence type="ECO:0000313" key="3">
    <source>
        <dbReference type="EMBL" id="ASF43645.1"/>
    </source>
</evidence>
<dbReference type="InterPro" id="IPR038729">
    <property type="entry name" value="Rad50/SbcC_AAA"/>
</dbReference>
<feature type="coiled-coil region" evidence="1">
    <location>
        <begin position="446"/>
        <end position="480"/>
    </location>
</feature>
<keyword evidence="3" id="KW-0378">Hydrolase</keyword>
<evidence type="ECO:0000313" key="4">
    <source>
        <dbReference type="Proteomes" id="UP000197007"/>
    </source>
</evidence>
<dbReference type="PANTHER" id="PTHR32114">
    <property type="entry name" value="ABC TRANSPORTER ABCH.3"/>
    <property type="match status" value="1"/>
</dbReference>
<dbReference type="RefSeq" id="WP_088594574.1">
    <property type="nucleotide sequence ID" value="NZ_CP022022.1"/>
</dbReference>
<keyword evidence="3" id="KW-0540">Nuclease</keyword>
<reference evidence="4" key="1">
    <citation type="submission" date="2017-06" db="EMBL/GenBank/DDBJ databases">
        <title>Complete genome sequence of Capnocytophaga sp. KCOM 1579 (=ChDC OS43) isolated from a human refractory periapical abscess lesion.</title>
        <authorList>
            <person name="Kook J.-K."/>
            <person name="Park S.-N."/>
            <person name="Lim Y.K."/>
            <person name="Roh H."/>
        </authorList>
    </citation>
    <scope>NUCLEOTIDE SEQUENCE [LARGE SCALE GENOMIC DNA]</scope>
    <source>
        <strain evidence="4">ChDC OS43</strain>
    </source>
</reference>